<comment type="caution">
    <text evidence="7">The sequence shown here is derived from an EMBL/GenBank/DDBJ whole genome shotgun (WGS) entry which is preliminary data.</text>
</comment>
<dbReference type="Gene3D" id="1.10.287.950">
    <property type="entry name" value="Methyl-accepting chemotaxis protein"/>
    <property type="match status" value="1"/>
</dbReference>
<feature type="compositionally biased region" description="Low complexity" evidence="4">
    <location>
        <begin position="492"/>
        <end position="511"/>
    </location>
</feature>
<dbReference type="PROSITE" id="PS50111">
    <property type="entry name" value="CHEMOTAXIS_TRANSDUC_2"/>
    <property type="match status" value="1"/>
</dbReference>
<reference evidence="7" key="1">
    <citation type="submission" date="2023-09" db="EMBL/GenBank/DDBJ databases">
        <title>Paucibacter sp. APW11 Genome sequencing and assembly.</title>
        <authorList>
            <person name="Kim I."/>
        </authorList>
    </citation>
    <scope>NUCLEOTIDE SEQUENCE</scope>
    <source>
        <strain evidence="7">APW11</strain>
    </source>
</reference>
<keyword evidence="8" id="KW-1185">Reference proteome</keyword>
<keyword evidence="5" id="KW-0472">Membrane</keyword>
<keyword evidence="5" id="KW-1133">Transmembrane helix</keyword>
<evidence type="ECO:0000259" key="6">
    <source>
        <dbReference type="PROSITE" id="PS50111"/>
    </source>
</evidence>
<feature type="transmembrane region" description="Helical" evidence="5">
    <location>
        <begin position="96"/>
        <end position="119"/>
    </location>
</feature>
<feature type="region of interest" description="Disordered" evidence="4">
    <location>
        <begin position="475"/>
        <end position="511"/>
    </location>
</feature>
<evidence type="ECO:0000256" key="3">
    <source>
        <dbReference type="PROSITE-ProRule" id="PRU00284"/>
    </source>
</evidence>
<feature type="transmembrane region" description="Helical" evidence="5">
    <location>
        <begin position="151"/>
        <end position="171"/>
    </location>
</feature>
<sequence length="511" mass="54085">MTESFTVFHALAGCTAVATGILGLAFFALWHRMREPVFGHFSIICLLGSLFYALDGSTQPSMDKPNIVAGSAGMLMTVGMLRATAQQLLDRGSPRLVQLTWMLGSVAGFVLLLTLAGVLNRLQFFWGYGVLYGLQALFGLLFLSQVQRQRAYAQLLCMGVVPLTVLLVQLGDVDALFLRYLLGWQAFLLAAAVLVEGTLSAHDKAHRTLDDLSAARARLEAVVTAMASGSDRVADAGEQMSQGAQNLAIRTDQQTTSLKAISTTVEGAVTQVQQTAENVAGVDAQCSRLQAQAEQGNAVVQSAVESIELISQRSDEMREALGLIENIAFQTNILALNAAIEAARAGTAGRGFAVVAAEVRSLSGRTAETAQQVRGLIERASSQAEVGVRQVQGVREQLDAMQRSVEDVARRTQALAGDSRRQSAELTQVMRELSELASLTDNNAALVAESVMTADSMNQSAGELRALVAQLQQAPGDEAQAAPGRSSLAMTASRPASAPAAAPSSAGVDFF</sequence>
<comment type="similarity">
    <text evidence="2">Belongs to the methyl-accepting chemotaxis (MCP) protein family.</text>
</comment>
<dbReference type="SMART" id="SM00283">
    <property type="entry name" value="MA"/>
    <property type="match status" value="1"/>
</dbReference>
<evidence type="ECO:0000256" key="1">
    <source>
        <dbReference type="ARBA" id="ARBA00022500"/>
    </source>
</evidence>
<dbReference type="InterPro" id="IPR004089">
    <property type="entry name" value="MCPsignal_dom"/>
</dbReference>
<accession>A0ABU3PFA0</accession>
<name>A0ABU3PFA0_9BURK</name>
<dbReference type="InterPro" id="IPR004090">
    <property type="entry name" value="Chemotax_Me-accpt_rcpt"/>
</dbReference>
<proteinExistence type="inferred from homology"/>
<evidence type="ECO:0000313" key="8">
    <source>
        <dbReference type="Proteomes" id="UP001246372"/>
    </source>
</evidence>
<keyword evidence="3" id="KW-0807">Transducer</keyword>
<evidence type="ECO:0000313" key="7">
    <source>
        <dbReference type="EMBL" id="MDT9000972.1"/>
    </source>
</evidence>
<feature type="transmembrane region" description="Helical" evidence="5">
    <location>
        <begin position="177"/>
        <end position="199"/>
    </location>
</feature>
<dbReference type="Proteomes" id="UP001246372">
    <property type="component" value="Unassembled WGS sequence"/>
</dbReference>
<evidence type="ECO:0000256" key="2">
    <source>
        <dbReference type="ARBA" id="ARBA00029447"/>
    </source>
</evidence>
<dbReference type="PANTHER" id="PTHR43531">
    <property type="entry name" value="PROTEIN ICFG"/>
    <property type="match status" value="1"/>
</dbReference>
<feature type="transmembrane region" description="Helical" evidence="5">
    <location>
        <begin position="125"/>
        <end position="144"/>
    </location>
</feature>
<keyword evidence="5" id="KW-0812">Transmembrane</keyword>
<dbReference type="Pfam" id="PF00015">
    <property type="entry name" value="MCPsignal"/>
    <property type="match status" value="1"/>
</dbReference>
<evidence type="ECO:0000256" key="4">
    <source>
        <dbReference type="SAM" id="MobiDB-lite"/>
    </source>
</evidence>
<feature type="transmembrane region" description="Helical" evidence="5">
    <location>
        <begin position="6"/>
        <end position="30"/>
    </location>
</feature>
<dbReference type="PRINTS" id="PR00260">
    <property type="entry name" value="CHEMTRNSDUCR"/>
</dbReference>
<gene>
    <name evidence="7" type="ORF">RQP53_16970</name>
</gene>
<evidence type="ECO:0000256" key="5">
    <source>
        <dbReference type="SAM" id="Phobius"/>
    </source>
</evidence>
<dbReference type="EMBL" id="JAVXZY010000007">
    <property type="protein sequence ID" value="MDT9000972.1"/>
    <property type="molecule type" value="Genomic_DNA"/>
</dbReference>
<feature type="transmembrane region" description="Helical" evidence="5">
    <location>
        <begin position="66"/>
        <end position="84"/>
    </location>
</feature>
<dbReference type="SUPFAM" id="SSF58104">
    <property type="entry name" value="Methyl-accepting chemotaxis protein (MCP) signaling domain"/>
    <property type="match status" value="1"/>
</dbReference>
<keyword evidence="1" id="KW-0145">Chemotaxis</keyword>
<dbReference type="InterPro" id="IPR051310">
    <property type="entry name" value="MCP_chemotaxis"/>
</dbReference>
<dbReference type="PANTHER" id="PTHR43531:SF11">
    <property type="entry name" value="METHYL-ACCEPTING CHEMOTAXIS PROTEIN 3"/>
    <property type="match status" value="1"/>
</dbReference>
<feature type="domain" description="Methyl-accepting transducer" evidence="6">
    <location>
        <begin position="229"/>
        <end position="458"/>
    </location>
</feature>
<protein>
    <submittedName>
        <fullName evidence="7">Methyl-accepting chemotaxis protein</fullName>
    </submittedName>
</protein>
<organism evidence="7 8">
    <name type="scientific">Roseateles aquae</name>
    <dbReference type="NCBI Taxonomy" id="3077235"/>
    <lineage>
        <taxon>Bacteria</taxon>
        <taxon>Pseudomonadati</taxon>
        <taxon>Pseudomonadota</taxon>
        <taxon>Betaproteobacteria</taxon>
        <taxon>Burkholderiales</taxon>
        <taxon>Sphaerotilaceae</taxon>
        <taxon>Roseateles</taxon>
    </lineage>
</organism>
<feature type="transmembrane region" description="Helical" evidence="5">
    <location>
        <begin position="37"/>
        <end position="54"/>
    </location>
</feature>